<evidence type="ECO:0000313" key="1">
    <source>
        <dbReference type="EMBL" id="GAG23085.1"/>
    </source>
</evidence>
<accession>X0VXR0</accession>
<dbReference type="AlphaFoldDB" id="X0VXR0"/>
<gene>
    <name evidence="1" type="ORF">S01H1_57004</name>
</gene>
<evidence type="ECO:0008006" key="2">
    <source>
        <dbReference type="Google" id="ProtNLM"/>
    </source>
</evidence>
<organism evidence="1">
    <name type="scientific">marine sediment metagenome</name>
    <dbReference type="NCBI Taxonomy" id="412755"/>
    <lineage>
        <taxon>unclassified sequences</taxon>
        <taxon>metagenomes</taxon>
        <taxon>ecological metagenomes</taxon>
    </lineage>
</organism>
<dbReference type="EMBL" id="BARS01037154">
    <property type="protein sequence ID" value="GAG23085.1"/>
    <property type="molecule type" value="Genomic_DNA"/>
</dbReference>
<feature type="non-terminal residue" evidence="1">
    <location>
        <position position="1"/>
    </location>
</feature>
<proteinExistence type="predicted"/>
<name>X0VXR0_9ZZZZ</name>
<protein>
    <recommendedName>
        <fullName evidence="2">HTH luxR-type domain-containing protein</fullName>
    </recommendedName>
</protein>
<sequence>GDDLKDRDQLLHAINDLSMEGANNHEIAKTLNISISEVSLAASINEMRKKNSND</sequence>
<comment type="caution">
    <text evidence="1">The sequence shown here is derived from an EMBL/GenBank/DDBJ whole genome shotgun (WGS) entry which is preliminary data.</text>
</comment>
<reference evidence="1" key="1">
    <citation type="journal article" date="2014" name="Front. Microbiol.">
        <title>High frequency of phylogenetically diverse reductive dehalogenase-homologous genes in deep subseafloor sedimentary metagenomes.</title>
        <authorList>
            <person name="Kawai M."/>
            <person name="Futagami T."/>
            <person name="Toyoda A."/>
            <person name="Takaki Y."/>
            <person name="Nishi S."/>
            <person name="Hori S."/>
            <person name="Arai W."/>
            <person name="Tsubouchi T."/>
            <person name="Morono Y."/>
            <person name="Uchiyama I."/>
            <person name="Ito T."/>
            <person name="Fujiyama A."/>
            <person name="Inagaki F."/>
            <person name="Takami H."/>
        </authorList>
    </citation>
    <scope>NUCLEOTIDE SEQUENCE</scope>
    <source>
        <strain evidence="1">Expedition CK06-06</strain>
    </source>
</reference>